<dbReference type="InterPro" id="IPR051397">
    <property type="entry name" value="Zn-ADH-like_protein"/>
</dbReference>
<feature type="signal peptide" evidence="2">
    <location>
        <begin position="1"/>
        <end position="15"/>
    </location>
</feature>
<dbReference type="PANTHER" id="PTHR43677">
    <property type="entry name" value="SHORT-CHAIN DEHYDROGENASE/REDUCTASE"/>
    <property type="match status" value="1"/>
</dbReference>
<evidence type="ECO:0000256" key="1">
    <source>
        <dbReference type="ARBA" id="ARBA00023002"/>
    </source>
</evidence>
<dbReference type="Pfam" id="PF08240">
    <property type="entry name" value="ADH_N"/>
    <property type="match status" value="1"/>
</dbReference>
<dbReference type="GeneID" id="17264891"/>
<evidence type="ECO:0000256" key="2">
    <source>
        <dbReference type="SAM" id="SignalP"/>
    </source>
</evidence>
<dbReference type="SUPFAM" id="SSF50129">
    <property type="entry name" value="GroES-like"/>
    <property type="match status" value="1"/>
</dbReference>
<dbReference type="OMA" id="ISEYPHN"/>
<dbReference type="Proteomes" id="UP000013827">
    <property type="component" value="Unassembled WGS sequence"/>
</dbReference>
<dbReference type="InterPro" id="IPR013149">
    <property type="entry name" value="ADH-like_C"/>
</dbReference>
<reference evidence="4" key="2">
    <citation type="submission" date="2024-10" db="UniProtKB">
        <authorList>
            <consortium name="EnsemblProtists"/>
        </authorList>
    </citation>
    <scope>IDENTIFICATION</scope>
</reference>
<dbReference type="PROSITE" id="PS01162">
    <property type="entry name" value="QOR_ZETA_CRYSTAL"/>
    <property type="match status" value="1"/>
</dbReference>
<sequence length="370" mass="38667">MPTLLLTLFISCIRASVLPKSAQPTAAGSTYRALVAGSVGEQFRDVAKIAEVALKELAEDEVLVKVVYAGVNGGCETFRARGEFAFASNRESDSGFALGAEGVGVVAAIGSAVEGFAEGDAVCFVGSGFAEYTTAKARTLWRVPEPTAEMAALRISGLTACAMMEVTGQVKAGETVLVTAAAGGAGHFAVQFAKLAGCTVVGTCSSEEKARALCALGCDHIINYKTRDVGEALARLAPGGVDVVFEGVGGRMLQTALAHLKEDGRLLQVGYISEYPHNPERAAETAAHDLETSSLFWKAETIQRGKQTIYGNAWPKDFAARVLDLHASGQLAALVDEKRTFAGLESVADAIEYMLSGEAVGKVVVRIGDP</sequence>
<proteinExistence type="predicted"/>
<accession>A0A0D3J742</accession>
<dbReference type="KEGG" id="ehx:EMIHUDRAFT_75462"/>
<dbReference type="Gene3D" id="3.40.50.720">
    <property type="entry name" value="NAD(P)-binding Rossmann-like Domain"/>
    <property type="match status" value="1"/>
</dbReference>
<dbReference type="Gene3D" id="3.90.180.10">
    <property type="entry name" value="Medium-chain alcohol dehydrogenases, catalytic domain"/>
    <property type="match status" value="1"/>
</dbReference>
<dbReference type="STRING" id="2903.R1CAI1"/>
<keyword evidence="1" id="KW-0560">Oxidoreductase</keyword>
<dbReference type="AlphaFoldDB" id="A0A0D3J742"/>
<dbReference type="PANTHER" id="PTHR43677:SF3">
    <property type="entry name" value="PROSTAGLANDIN REDUCTASE 3"/>
    <property type="match status" value="1"/>
</dbReference>
<evidence type="ECO:0000313" key="5">
    <source>
        <dbReference type="Proteomes" id="UP000013827"/>
    </source>
</evidence>
<dbReference type="GO" id="GO:0005739">
    <property type="term" value="C:mitochondrion"/>
    <property type="evidence" value="ECO:0007669"/>
    <property type="project" value="TreeGrafter"/>
</dbReference>
<dbReference type="eggNOG" id="KOG1196">
    <property type="taxonomic scope" value="Eukaryota"/>
</dbReference>
<dbReference type="InterPro" id="IPR002364">
    <property type="entry name" value="Quin_OxRdtase/zeta-crystal_CS"/>
</dbReference>
<dbReference type="FunFam" id="3.40.50.720:FF:000121">
    <property type="entry name" value="Prostaglandin reductase 2"/>
    <property type="match status" value="1"/>
</dbReference>
<name>A0A0D3J742_EMIH1</name>
<dbReference type="Pfam" id="PF00107">
    <property type="entry name" value="ADH_zinc_N"/>
    <property type="match status" value="1"/>
</dbReference>
<dbReference type="HOGENOM" id="CLU_026673_3_1_1"/>
<dbReference type="GO" id="GO:0016491">
    <property type="term" value="F:oxidoreductase activity"/>
    <property type="evidence" value="ECO:0007669"/>
    <property type="project" value="UniProtKB-KW"/>
</dbReference>
<dbReference type="InterPro" id="IPR011032">
    <property type="entry name" value="GroES-like_sf"/>
</dbReference>
<dbReference type="InterPro" id="IPR013154">
    <property type="entry name" value="ADH-like_N"/>
</dbReference>
<dbReference type="GO" id="GO:0008270">
    <property type="term" value="F:zinc ion binding"/>
    <property type="evidence" value="ECO:0007669"/>
    <property type="project" value="InterPro"/>
</dbReference>
<dbReference type="SMART" id="SM00829">
    <property type="entry name" value="PKS_ER"/>
    <property type="match status" value="1"/>
</dbReference>
<dbReference type="SUPFAM" id="SSF51735">
    <property type="entry name" value="NAD(P)-binding Rossmann-fold domains"/>
    <property type="match status" value="1"/>
</dbReference>
<dbReference type="InterPro" id="IPR020843">
    <property type="entry name" value="ER"/>
</dbReference>
<evidence type="ECO:0000313" key="4">
    <source>
        <dbReference type="EnsemblProtists" id="EOD19327"/>
    </source>
</evidence>
<feature type="chain" id="PRO_5044205838" description="Enoyl reductase (ER) domain-containing protein" evidence="2">
    <location>
        <begin position="16"/>
        <end position="370"/>
    </location>
</feature>
<dbReference type="InterPro" id="IPR036291">
    <property type="entry name" value="NAD(P)-bd_dom_sf"/>
</dbReference>
<organism evidence="4 5">
    <name type="scientific">Emiliania huxleyi (strain CCMP1516)</name>
    <dbReference type="NCBI Taxonomy" id="280463"/>
    <lineage>
        <taxon>Eukaryota</taxon>
        <taxon>Haptista</taxon>
        <taxon>Haptophyta</taxon>
        <taxon>Prymnesiophyceae</taxon>
        <taxon>Isochrysidales</taxon>
        <taxon>Noelaerhabdaceae</taxon>
        <taxon>Emiliania</taxon>
    </lineage>
</organism>
<dbReference type="EnsemblProtists" id="EOD19327">
    <property type="protein sequence ID" value="EOD19327"/>
    <property type="gene ID" value="EMIHUDRAFT_75462"/>
</dbReference>
<protein>
    <recommendedName>
        <fullName evidence="3">Enoyl reductase (ER) domain-containing protein</fullName>
    </recommendedName>
</protein>
<evidence type="ECO:0000259" key="3">
    <source>
        <dbReference type="SMART" id="SM00829"/>
    </source>
</evidence>
<dbReference type="RefSeq" id="XP_005771756.1">
    <property type="nucleotide sequence ID" value="XM_005771699.1"/>
</dbReference>
<feature type="domain" description="Enoyl reductase (ER)" evidence="3">
    <location>
        <begin position="42"/>
        <end position="365"/>
    </location>
</feature>
<keyword evidence="2" id="KW-0732">Signal</keyword>
<dbReference type="PaxDb" id="2903-EOD19327"/>
<keyword evidence="5" id="KW-1185">Reference proteome</keyword>
<reference evidence="5" key="1">
    <citation type="journal article" date="2013" name="Nature">
        <title>Pan genome of the phytoplankton Emiliania underpins its global distribution.</title>
        <authorList>
            <person name="Read B.A."/>
            <person name="Kegel J."/>
            <person name="Klute M.J."/>
            <person name="Kuo A."/>
            <person name="Lefebvre S.C."/>
            <person name="Maumus F."/>
            <person name="Mayer C."/>
            <person name="Miller J."/>
            <person name="Monier A."/>
            <person name="Salamov A."/>
            <person name="Young J."/>
            <person name="Aguilar M."/>
            <person name="Claverie J.M."/>
            <person name="Frickenhaus S."/>
            <person name="Gonzalez K."/>
            <person name="Herman E.K."/>
            <person name="Lin Y.C."/>
            <person name="Napier J."/>
            <person name="Ogata H."/>
            <person name="Sarno A.F."/>
            <person name="Shmutz J."/>
            <person name="Schroeder D."/>
            <person name="de Vargas C."/>
            <person name="Verret F."/>
            <person name="von Dassow P."/>
            <person name="Valentin K."/>
            <person name="Van de Peer Y."/>
            <person name="Wheeler G."/>
            <person name="Dacks J.B."/>
            <person name="Delwiche C.F."/>
            <person name="Dyhrman S.T."/>
            <person name="Glockner G."/>
            <person name="John U."/>
            <person name="Richards T."/>
            <person name="Worden A.Z."/>
            <person name="Zhang X."/>
            <person name="Grigoriev I.V."/>
            <person name="Allen A.E."/>
            <person name="Bidle K."/>
            <person name="Borodovsky M."/>
            <person name="Bowler C."/>
            <person name="Brownlee C."/>
            <person name="Cock J.M."/>
            <person name="Elias M."/>
            <person name="Gladyshev V.N."/>
            <person name="Groth M."/>
            <person name="Guda C."/>
            <person name="Hadaegh A."/>
            <person name="Iglesias-Rodriguez M.D."/>
            <person name="Jenkins J."/>
            <person name="Jones B.M."/>
            <person name="Lawson T."/>
            <person name="Leese F."/>
            <person name="Lindquist E."/>
            <person name="Lobanov A."/>
            <person name="Lomsadze A."/>
            <person name="Malik S.B."/>
            <person name="Marsh M.E."/>
            <person name="Mackinder L."/>
            <person name="Mock T."/>
            <person name="Mueller-Roeber B."/>
            <person name="Pagarete A."/>
            <person name="Parker M."/>
            <person name="Probert I."/>
            <person name="Quesneville H."/>
            <person name="Raines C."/>
            <person name="Rensing S.A."/>
            <person name="Riano-Pachon D.M."/>
            <person name="Richier S."/>
            <person name="Rokitta S."/>
            <person name="Shiraiwa Y."/>
            <person name="Soanes D.M."/>
            <person name="van der Giezen M."/>
            <person name="Wahlund T.M."/>
            <person name="Williams B."/>
            <person name="Wilson W."/>
            <person name="Wolfe G."/>
            <person name="Wurch L.L."/>
        </authorList>
    </citation>
    <scope>NUCLEOTIDE SEQUENCE</scope>
</reference>